<evidence type="ECO:0000313" key="3">
    <source>
        <dbReference type="Proteomes" id="UP000001056"/>
    </source>
</evidence>
<proteinExistence type="predicted"/>
<sequence>MHPSESPHEDRYQSQDDNKPPSRTAYLLALCLLPLLTTSLALWAVLNAWHLQLSPNIPHQPRAQHHQPLPTHPHRWTTCGTTPATARARNCRFDILSFAWQTPECYDGELMTAFLQHHPWQFYAHPNRTDAVVSLEVALQGEQTLYVDWAYHIAHCTFMWRQMHRAYRLRGFVDSHLDAYAHTLHCQRVLLERGVPGGRVNVVAAVKYPECREVGGRGWKLEGENFSGEGGHNGIEPCSRERSA</sequence>
<dbReference type="RefSeq" id="XP_001227888.1">
    <property type="nucleotide sequence ID" value="XM_001227887.1"/>
</dbReference>
<evidence type="ECO:0000313" key="2">
    <source>
        <dbReference type="EMBL" id="EAQ83557.1"/>
    </source>
</evidence>
<keyword evidence="1" id="KW-1133">Transmembrane helix</keyword>
<keyword evidence="1" id="KW-0472">Membrane</keyword>
<organism evidence="2 3">
    <name type="scientific">Chaetomium globosum (strain ATCC 6205 / CBS 148.51 / DSM 1962 / NBRC 6347 / NRRL 1970)</name>
    <name type="common">Soil fungus</name>
    <dbReference type="NCBI Taxonomy" id="306901"/>
    <lineage>
        <taxon>Eukaryota</taxon>
        <taxon>Fungi</taxon>
        <taxon>Dikarya</taxon>
        <taxon>Ascomycota</taxon>
        <taxon>Pezizomycotina</taxon>
        <taxon>Sordariomycetes</taxon>
        <taxon>Sordariomycetidae</taxon>
        <taxon>Sordariales</taxon>
        <taxon>Chaetomiaceae</taxon>
        <taxon>Chaetomium</taxon>
    </lineage>
</organism>
<dbReference type="PANTHER" id="PTHR35896">
    <property type="entry name" value="IG-LIKE DOMAIN-CONTAINING PROTEIN"/>
    <property type="match status" value="1"/>
</dbReference>
<dbReference type="EMBL" id="CH408035">
    <property type="protein sequence ID" value="EAQ83557.1"/>
    <property type="molecule type" value="Genomic_DNA"/>
</dbReference>
<gene>
    <name evidence="2" type="ORF">CHGG_09961</name>
</gene>
<evidence type="ECO:0000256" key="1">
    <source>
        <dbReference type="SAM" id="Phobius"/>
    </source>
</evidence>
<keyword evidence="1" id="KW-0812">Transmembrane</keyword>
<dbReference type="GeneID" id="4396546"/>
<dbReference type="InParanoid" id="Q2GPZ3"/>
<accession>Q2GPZ3</accession>
<dbReference type="eggNOG" id="ENOG502SR4X">
    <property type="taxonomic scope" value="Eukaryota"/>
</dbReference>
<protein>
    <submittedName>
        <fullName evidence="2">Uncharacterized protein</fullName>
    </submittedName>
</protein>
<dbReference type="OrthoDB" id="3501153at2759"/>
<dbReference type="InterPro" id="IPR053008">
    <property type="entry name" value="Phomopsin_biosynth_assoc"/>
</dbReference>
<dbReference type="OMA" id="IHTQAIN"/>
<name>Q2GPZ3_CHAGB</name>
<dbReference type="HOGENOM" id="CLU_066042_4_0_1"/>
<dbReference type="PANTHER" id="PTHR35896:SF3">
    <property type="entry name" value="MAJOR FACILITATOR SUPERFAMILY TRANSPORTER"/>
    <property type="match status" value="1"/>
</dbReference>
<feature type="transmembrane region" description="Helical" evidence="1">
    <location>
        <begin position="25"/>
        <end position="46"/>
    </location>
</feature>
<reference evidence="3" key="1">
    <citation type="journal article" date="2015" name="Genome Announc.">
        <title>Draft genome sequence of the cellulolytic fungus Chaetomium globosum.</title>
        <authorList>
            <person name="Cuomo C.A."/>
            <person name="Untereiner W.A."/>
            <person name="Ma L.-J."/>
            <person name="Grabherr M."/>
            <person name="Birren B.W."/>
        </authorList>
    </citation>
    <scope>NUCLEOTIDE SEQUENCE [LARGE SCALE GENOMIC DNA]</scope>
    <source>
        <strain evidence="3">ATCC 6205 / CBS 148.51 / DSM 1962 / NBRC 6347 / NRRL 1970</strain>
    </source>
</reference>
<dbReference type="AlphaFoldDB" id="Q2GPZ3"/>
<keyword evidence="3" id="KW-1185">Reference proteome</keyword>
<dbReference type="VEuPathDB" id="FungiDB:CHGG_09961"/>
<dbReference type="Proteomes" id="UP000001056">
    <property type="component" value="Unassembled WGS sequence"/>
</dbReference>